<reference evidence="2" key="1">
    <citation type="journal article" date="2016" name="Nat. Commun.">
        <title>The Gonium pectorale genome demonstrates co-option of cell cycle regulation during the evolution of multicellularity.</title>
        <authorList>
            <person name="Hanschen E.R."/>
            <person name="Marriage T.N."/>
            <person name="Ferris P.J."/>
            <person name="Hamaji T."/>
            <person name="Toyoda A."/>
            <person name="Fujiyama A."/>
            <person name="Neme R."/>
            <person name="Noguchi H."/>
            <person name="Minakuchi Y."/>
            <person name="Suzuki M."/>
            <person name="Kawai-Toyooka H."/>
            <person name="Smith D.R."/>
            <person name="Sparks H."/>
            <person name="Anderson J."/>
            <person name="Bakaric R."/>
            <person name="Luria V."/>
            <person name="Karger A."/>
            <person name="Kirschner M.W."/>
            <person name="Durand P.M."/>
            <person name="Michod R.E."/>
            <person name="Nozaki H."/>
            <person name="Olson B.J."/>
        </authorList>
    </citation>
    <scope>NUCLEOTIDE SEQUENCE [LARGE SCALE GENOMIC DNA]</scope>
    <source>
        <strain evidence="2">NIES-2863</strain>
    </source>
</reference>
<evidence type="ECO:0000313" key="1">
    <source>
        <dbReference type="EMBL" id="KXZ43919.1"/>
    </source>
</evidence>
<evidence type="ECO:0000313" key="2">
    <source>
        <dbReference type="Proteomes" id="UP000075714"/>
    </source>
</evidence>
<comment type="caution">
    <text evidence="1">The sequence shown here is derived from an EMBL/GenBank/DDBJ whole genome shotgun (WGS) entry which is preliminary data.</text>
</comment>
<proteinExistence type="predicted"/>
<dbReference type="Proteomes" id="UP000075714">
    <property type="component" value="Unassembled WGS sequence"/>
</dbReference>
<dbReference type="EMBL" id="LSYV01000078">
    <property type="protein sequence ID" value="KXZ43919.1"/>
    <property type="molecule type" value="Genomic_DNA"/>
</dbReference>
<dbReference type="AlphaFoldDB" id="A0A150G214"/>
<sequence>MVKLPFPGRTEVARMVTGALRQALQREQLGELVVSQTHTPMHFNPGAGLIGVCHGGIEDLYWVRCPDAALVPCSQSHPSLVVEVGMPGESHFGLQERCRSWFCEPYADNYMYEKNFQPTSVISLHIRPWQGSEQHLITASLLVQGEKIREEESVAFVTSSAVHSGCQGGSTGSTVSGDAVWHIPVRYLLGSLAAGSKKEKEREEGDGGGANEEGGLAAVTVELDMPAALAGVKMALCGPG</sequence>
<keyword evidence="2" id="KW-1185">Reference proteome</keyword>
<accession>A0A150G214</accession>
<gene>
    <name evidence="1" type="ORF">GPECTOR_77g16</name>
</gene>
<name>A0A150G214_GONPE</name>
<organism evidence="1 2">
    <name type="scientific">Gonium pectorale</name>
    <name type="common">Green alga</name>
    <dbReference type="NCBI Taxonomy" id="33097"/>
    <lineage>
        <taxon>Eukaryota</taxon>
        <taxon>Viridiplantae</taxon>
        <taxon>Chlorophyta</taxon>
        <taxon>core chlorophytes</taxon>
        <taxon>Chlorophyceae</taxon>
        <taxon>CS clade</taxon>
        <taxon>Chlamydomonadales</taxon>
        <taxon>Volvocaceae</taxon>
        <taxon>Gonium</taxon>
    </lineage>
</organism>
<protein>
    <submittedName>
        <fullName evidence="1">Uncharacterized protein</fullName>
    </submittedName>
</protein>